<gene>
    <name evidence="1" type="ORF">HMPREF1705_04682</name>
</gene>
<dbReference type="Proteomes" id="UP000005273">
    <property type="component" value="Unassembled WGS sequence"/>
</dbReference>
<accession>A0A0T5XC03</accession>
<organism evidence="1 2">
    <name type="scientific">Acetomicrobium hydrogeniformans ATCC BAA-1850</name>
    <dbReference type="NCBI Taxonomy" id="592015"/>
    <lineage>
        <taxon>Bacteria</taxon>
        <taxon>Thermotogati</taxon>
        <taxon>Synergistota</taxon>
        <taxon>Synergistia</taxon>
        <taxon>Synergistales</taxon>
        <taxon>Acetomicrobiaceae</taxon>
        <taxon>Acetomicrobium</taxon>
    </lineage>
</organism>
<evidence type="ECO:0000313" key="2">
    <source>
        <dbReference type="Proteomes" id="UP000005273"/>
    </source>
</evidence>
<proteinExistence type="predicted"/>
<name>A0A0T5XC03_9BACT</name>
<reference evidence="2" key="1">
    <citation type="submission" date="2012-09" db="EMBL/GenBank/DDBJ databases">
        <authorList>
            <person name="Weinstock G."/>
            <person name="Sodergren E."/>
            <person name="Clifton S."/>
            <person name="Fulton L."/>
            <person name="Fulton B."/>
            <person name="Courtney L."/>
            <person name="Fronick C."/>
            <person name="Harrison M."/>
            <person name="Strong C."/>
            <person name="Farmer C."/>
            <person name="Delehaunty K."/>
            <person name="Markovic C."/>
            <person name="Hall O."/>
            <person name="Minx P."/>
            <person name="Tomlinson C."/>
            <person name="Mitreva M."/>
            <person name="Nelson J."/>
            <person name="Hou S."/>
            <person name="Wollam A."/>
            <person name="Pepin K.H."/>
            <person name="Johnson M."/>
            <person name="Bhonagiri V."/>
            <person name="Nash W.E."/>
            <person name="Suruliraj S."/>
            <person name="Warren W."/>
            <person name="Chinwalla A."/>
            <person name="Mardis E.R."/>
            <person name="Wilson R.K."/>
        </authorList>
    </citation>
    <scope>NUCLEOTIDE SEQUENCE [LARGE SCALE GENOMIC DNA]</scope>
    <source>
        <strain evidence="2">OS1</strain>
    </source>
</reference>
<dbReference type="EMBL" id="ACJX03000001">
    <property type="protein sequence ID" value="KRT35878.1"/>
    <property type="molecule type" value="Genomic_DNA"/>
</dbReference>
<dbReference type="STRING" id="592015.HMPREF1705_04682"/>
<sequence>MMSPRIHAKHPPLFIVHESVLSLIQRSGYKKTFRMFDLN</sequence>
<protein>
    <submittedName>
        <fullName evidence="1">Uncharacterized protein</fullName>
    </submittedName>
</protein>
<comment type="caution">
    <text evidence="1">The sequence shown here is derived from an EMBL/GenBank/DDBJ whole genome shotgun (WGS) entry which is preliminary data.</text>
</comment>
<evidence type="ECO:0000313" key="1">
    <source>
        <dbReference type="EMBL" id="KRT35878.1"/>
    </source>
</evidence>
<keyword evidence="2" id="KW-1185">Reference proteome</keyword>
<dbReference type="AlphaFoldDB" id="A0A0T5XC03"/>